<dbReference type="SUPFAM" id="SSF140990">
    <property type="entry name" value="FtsH protease domain-like"/>
    <property type="match status" value="1"/>
</dbReference>
<keyword evidence="6 15" id="KW-0479">Metal-binding</keyword>
<dbReference type="CDD" id="cd19501">
    <property type="entry name" value="RecA-like_FtsH"/>
    <property type="match status" value="1"/>
</dbReference>
<evidence type="ECO:0000256" key="12">
    <source>
        <dbReference type="ARBA" id="ARBA00023049"/>
    </source>
</evidence>
<feature type="binding site" evidence="15">
    <location>
        <position position="444"/>
    </location>
    <ligand>
        <name>Zn(2+)</name>
        <dbReference type="ChEBI" id="CHEBI:29105"/>
        <note>catalytic</note>
    </ligand>
</feature>
<keyword evidence="11 15" id="KW-1133">Transmembrane helix</keyword>
<organism evidence="18 19">
    <name type="scientific">Acholeplasma oculi</name>
    <dbReference type="NCBI Taxonomy" id="35623"/>
    <lineage>
        <taxon>Bacteria</taxon>
        <taxon>Bacillati</taxon>
        <taxon>Mycoplasmatota</taxon>
        <taxon>Mollicutes</taxon>
        <taxon>Acholeplasmatales</taxon>
        <taxon>Acholeplasmataceae</taxon>
        <taxon>Acholeplasma</taxon>
    </lineage>
</organism>
<dbReference type="Pfam" id="PF01434">
    <property type="entry name" value="Peptidase_M41"/>
    <property type="match status" value="1"/>
</dbReference>
<dbReference type="FunFam" id="3.40.50.300:FF:000001">
    <property type="entry name" value="ATP-dependent zinc metalloprotease FtsH"/>
    <property type="match status" value="1"/>
</dbReference>
<dbReference type="Pfam" id="PF00004">
    <property type="entry name" value="AAA"/>
    <property type="match status" value="1"/>
</dbReference>
<evidence type="ECO:0000256" key="2">
    <source>
        <dbReference type="ARBA" id="ARBA00010044"/>
    </source>
</evidence>
<dbReference type="OrthoDB" id="9809379at2"/>
<comment type="cofactor">
    <cofactor evidence="15">
        <name>Zn(2+)</name>
        <dbReference type="ChEBI" id="CHEBI:29105"/>
    </cofactor>
    <text evidence="15">Binds 1 zinc ion per subunit.</text>
</comment>
<dbReference type="Gene3D" id="3.40.50.300">
    <property type="entry name" value="P-loop containing nucleotide triphosphate hydrolases"/>
    <property type="match status" value="1"/>
</dbReference>
<evidence type="ECO:0000256" key="15">
    <source>
        <dbReference type="HAMAP-Rule" id="MF_01458"/>
    </source>
</evidence>
<keyword evidence="12 15" id="KW-0482">Metalloprotease</keyword>
<dbReference type="HOGENOM" id="CLU_000688_16_2_14"/>
<evidence type="ECO:0000256" key="4">
    <source>
        <dbReference type="ARBA" id="ARBA00022670"/>
    </source>
</evidence>
<comment type="subunit">
    <text evidence="15">Homohexamer.</text>
</comment>
<evidence type="ECO:0000256" key="13">
    <source>
        <dbReference type="ARBA" id="ARBA00023136"/>
    </source>
</evidence>
<sequence>MNKQQNPKKSPIRPDFLVIIIIILLAIGMYFLFTEMTKPGVKEFDEPGFIQAIEQGHIATIRGEYVGGDNFNLWQITGTFTEGNQPDKVGSYRIIIYGDRLDNLYNVVETYNTANPTTPVVMAFVPHVTFDFWGIFINILFIALPIVFVVIMFRSMSSQNNRAQDFTKNRAKISRGKQVKFSDVAGADEEKVEMAELIDFLKNPRKYNDMGARVPKGVLLVGQPGTGKTLLAKAVAGEAEVPFFSISGSDFVELYVGVGASRVRDLFRVAKENAPCIIFIDEIDAVGRQRGAGLGGGNDEREQTLNQLLVEMDGFAANLGIIIIAATNRPDVLDPALLRPGRFDRQITMQVPDQKSREAILKVHARTKKLDPSIKFSEISMRIPGFTGADIENLLNEAALLAARENRTVITMQDIDEAADRVTMGPAKKSRKYSPKEKEMVAYHEAGHAVIGIKVRNASVVQKVTIVPRGRAGGYALYTPVDEKFNYSKKELLAIITSALGGRVAEEIMFDDVTTGAYDDFKRATQLARSMVTEYGMSELGPIQYESDRGNVFLGRDYLKDKNFSDQVALEIDKAVRHIITECYETAKKVILENKELLDNIAKYLILVETLTKTDIEEITSTGKLSWWDNQEESLNPKE</sequence>
<evidence type="ECO:0000256" key="3">
    <source>
        <dbReference type="ARBA" id="ARBA00022475"/>
    </source>
</evidence>
<dbReference type="GO" id="GO:0008270">
    <property type="term" value="F:zinc ion binding"/>
    <property type="evidence" value="ECO:0007669"/>
    <property type="project" value="UniProtKB-UniRule"/>
</dbReference>
<comment type="similarity">
    <text evidence="14 15">In the central section; belongs to the AAA ATPase family.</text>
</comment>
<gene>
    <name evidence="15 18" type="primary">ftsH</name>
    <name evidence="18" type="ORF">Aocu_00150</name>
</gene>
<evidence type="ECO:0000256" key="1">
    <source>
        <dbReference type="ARBA" id="ARBA00004370"/>
    </source>
</evidence>
<comment type="similarity">
    <text evidence="16">Belongs to the AAA ATPase family.</text>
</comment>
<dbReference type="InterPro" id="IPR027417">
    <property type="entry name" value="P-loop_NTPase"/>
</dbReference>
<dbReference type="RefSeq" id="WP_045748696.1">
    <property type="nucleotide sequence ID" value="NZ_FUZK01000002.1"/>
</dbReference>
<dbReference type="Pfam" id="PF17862">
    <property type="entry name" value="AAA_lid_3"/>
    <property type="match status" value="1"/>
</dbReference>
<dbReference type="FunFam" id="1.10.8.60:FF:000001">
    <property type="entry name" value="ATP-dependent zinc metalloprotease FtsH"/>
    <property type="match status" value="1"/>
</dbReference>
<feature type="domain" description="AAA+ ATPase" evidence="17">
    <location>
        <begin position="214"/>
        <end position="353"/>
    </location>
</feature>
<dbReference type="SUPFAM" id="SSF52540">
    <property type="entry name" value="P-loop containing nucleoside triphosphate hydrolases"/>
    <property type="match status" value="1"/>
</dbReference>
<evidence type="ECO:0000259" key="17">
    <source>
        <dbReference type="SMART" id="SM00382"/>
    </source>
</evidence>
<dbReference type="InterPro" id="IPR005936">
    <property type="entry name" value="FtsH"/>
</dbReference>
<dbReference type="GO" id="GO:0004176">
    <property type="term" value="F:ATP-dependent peptidase activity"/>
    <property type="evidence" value="ECO:0007669"/>
    <property type="project" value="InterPro"/>
</dbReference>
<evidence type="ECO:0000256" key="7">
    <source>
        <dbReference type="ARBA" id="ARBA00022741"/>
    </source>
</evidence>
<evidence type="ECO:0000256" key="6">
    <source>
        <dbReference type="ARBA" id="ARBA00022723"/>
    </source>
</evidence>
<evidence type="ECO:0000256" key="16">
    <source>
        <dbReference type="RuleBase" id="RU003651"/>
    </source>
</evidence>
<dbReference type="FunFam" id="1.20.58.760:FF:000001">
    <property type="entry name" value="ATP-dependent zinc metalloprotease FtsH"/>
    <property type="match status" value="1"/>
</dbReference>
<reference evidence="19" key="1">
    <citation type="submission" date="2014-05" db="EMBL/GenBank/DDBJ databases">
        <authorList>
            <person name="Kube M."/>
        </authorList>
    </citation>
    <scope>NUCLEOTIDE SEQUENCE [LARGE SCALE GENOMIC DNA]</scope>
</reference>
<evidence type="ECO:0000256" key="8">
    <source>
        <dbReference type="ARBA" id="ARBA00022801"/>
    </source>
</evidence>
<dbReference type="PATRIC" id="fig|35623.3.peg.15"/>
<dbReference type="InterPro" id="IPR003593">
    <property type="entry name" value="AAA+_ATPase"/>
</dbReference>
<proteinExistence type="inferred from homology"/>
<dbReference type="EC" id="3.4.24.-" evidence="15"/>
<dbReference type="HAMAP" id="MF_01458">
    <property type="entry name" value="FtsH"/>
    <property type="match status" value="1"/>
</dbReference>
<keyword evidence="3 15" id="KW-1003">Cell membrane</keyword>
<accession>A0A061A872</accession>
<feature type="transmembrane region" description="Helical" evidence="15">
    <location>
        <begin position="12"/>
        <end position="33"/>
    </location>
</feature>
<dbReference type="GO" id="GO:0005524">
    <property type="term" value="F:ATP binding"/>
    <property type="evidence" value="ECO:0007669"/>
    <property type="project" value="UniProtKB-UniRule"/>
</dbReference>
<evidence type="ECO:0000256" key="14">
    <source>
        <dbReference type="ARBA" id="ARBA00061570"/>
    </source>
</evidence>
<keyword evidence="8 15" id="KW-0378">Hydrolase</keyword>
<dbReference type="KEGG" id="aoc:Aocu_00150"/>
<dbReference type="GO" id="GO:0030163">
    <property type="term" value="P:protein catabolic process"/>
    <property type="evidence" value="ECO:0007669"/>
    <property type="project" value="UniProtKB-UniRule"/>
</dbReference>
<dbReference type="MEROPS" id="M41.009"/>
<evidence type="ECO:0000313" key="19">
    <source>
        <dbReference type="Proteomes" id="UP000032434"/>
    </source>
</evidence>
<dbReference type="Proteomes" id="UP000032434">
    <property type="component" value="Chromosome 1"/>
</dbReference>
<evidence type="ECO:0000256" key="9">
    <source>
        <dbReference type="ARBA" id="ARBA00022833"/>
    </source>
</evidence>
<dbReference type="FunCoup" id="A0A061A872">
    <property type="interactions" value="294"/>
</dbReference>
<dbReference type="NCBIfam" id="TIGR01241">
    <property type="entry name" value="FtsH_fam"/>
    <property type="match status" value="1"/>
</dbReference>
<dbReference type="InterPro" id="IPR041569">
    <property type="entry name" value="AAA_lid_3"/>
</dbReference>
<evidence type="ECO:0000256" key="5">
    <source>
        <dbReference type="ARBA" id="ARBA00022692"/>
    </source>
</evidence>
<keyword evidence="13 15" id="KW-0472">Membrane</keyword>
<evidence type="ECO:0000256" key="10">
    <source>
        <dbReference type="ARBA" id="ARBA00022840"/>
    </source>
</evidence>
<feature type="active site" evidence="15">
    <location>
        <position position="445"/>
    </location>
</feature>
<dbReference type="Gene3D" id="1.10.8.60">
    <property type="match status" value="1"/>
</dbReference>
<dbReference type="PANTHER" id="PTHR23076">
    <property type="entry name" value="METALLOPROTEASE M41 FTSH"/>
    <property type="match status" value="1"/>
</dbReference>
<comment type="subcellular location">
    <subcellularLocation>
        <location evidence="15">Cell membrane</location>
        <topology evidence="15">Multi-pass membrane protein</topology>
        <orientation evidence="15">Cytoplasmic side</orientation>
    </subcellularLocation>
    <subcellularLocation>
        <location evidence="1">Membrane</location>
    </subcellularLocation>
</comment>
<keyword evidence="4 15" id="KW-0645">Protease</keyword>
<evidence type="ECO:0000313" key="18">
    <source>
        <dbReference type="EMBL" id="CDR30088.1"/>
    </source>
</evidence>
<dbReference type="PROSITE" id="PS00674">
    <property type="entry name" value="AAA"/>
    <property type="match status" value="1"/>
</dbReference>
<feature type="binding site" evidence="15">
    <location>
        <begin position="222"/>
        <end position="229"/>
    </location>
    <ligand>
        <name>ATP</name>
        <dbReference type="ChEBI" id="CHEBI:30616"/>
    </ligand>
</feature>
<feature type="binding site" evidence="15">
    <location>
        <position position="520"/>
    </location>
    <ligand>
        <name>Zn(2+)</name>
        <dbReference type="ChEBI" id="CHEBI:29105"/>
        <note>catalytic</note>
    </ligand>
</feature>
<feature type="transmembrane region" description="Helical" evidence="15">
    <location>
        <begin position="132"/>
        <end position="153"/>
    </location>
</feature>
<dbReference type="AlphaFoldDB" id="A0A061A872"/>
<dbReference type="InterPro" id="IPR003960">
    <property type="entry name" value="ATPase_AAA_CS"/>
</dbReference>
<keyword evidence="9 15" id="KW-0862">Zinc</keyword>
<keyword evidence="5 15" id="KW-0812">Transmembrane</keyword>
<dbReference type="GO" id="GO:0016887">
    <property type="term" value="F:ATP hydrolysis activity"/>
    <property type="evidence" value="ECO:0007669"/>
    <property type="project" value="UniProtKB-UniRule"/>
</dbReference>
<dbReference type="GO" id="GO:0005886">
    <property type="term" value="C:plasma membrane"/>
    <property type="evidence" value="ECO:0007669"/>
    <property type="project" value="UniProtKB-SubCell"/>
</dbReference>
<comment type="function">
    <text evidence="15">Acts as a processive, ATP-dependent zinc metallopeptidase for both cytoplasmic and membrane proteins. Plays a role in the quality control of integral membrane proteins.</text>
</comment>
<dbReference type="GO" id="GO:0006508">
    <property type="term" value="P:proteolysis"/>
    <property type="evidence" value="ECO:0007669"/>
    <property type="project" value="UniProtKB-KW"/>
</dbReference>
<dbReference type="InterPro" id="IPR003959">
    <property type="entry name" value="ATPase_AAA_core"/>
</dbReference>
<feature type="binding site" evidence="15">
    <location>
        <position position="448"/>
    </location>
    <ligand>
        <name>Zn(2+)</name>
        <dbReference type="ChEBI" id="CHEBI:29105"/>
        <note>catalytic</note>
    </ligand>
</feature>
<protein>
    <recommendedName>
        <fullName evidence="15">ATP-dependent zinc metalloprotease FtsH</fullName>
        <ecNumber evidence="15">3.4.24.-</ecNumber>
    </recommendedName>
</protein>
<comment type="similarity">
    <text evidence="2 15">In the C-terminal section; belongs to the peptidase M41 family.</text>
</comment>
<dbReference type="STRING" id="35623.Aocu_00150"/>
<name>A0A061A872_9MOLU</name>
<dbReference type="SMART" id="SM00382">
    <property type="entry name" value="AAA"/>
    <property type="match status" value="1"/>
</dbReference>
<dbReference type="InterPro" id="IPR037219">
    <property type="entry name" value="Peptidase_M41-like"/>
</dbReference>
<dbReference type="GO" id="GO:0004222">
    <property type="term" value="F:metalloendopeptidase activity"/>
    <property type="evidence" value="ECO:0007669"/>
    <property type="project" value="InterPro"/>
</dbReference>
<dbReference type="InParanoid" id="A0A061A872"/>
<keyword evidence="7 15" id="KW-0547">Nucleotide-binding</keyword>
<keyword evidence="10 15" id="KW-0067">ATP-binding</keyword>
<evidence type="ECO:0000256" key="11">
    <source>
        <dbReference type="ARBA" id="ARBA00022989"/>
    </source>
</evidence>
<dbReference type="PANTHER" id="PTHR23076:SF113">
    <property type="entry name" value="ATP-DEPENDENT ZINC METALLOPROTEASE FTSH 1, CHLOROPLASTIC-RELATED"/>
    <property type="match status" value="1"/>
</dbReference>
<keyword evidence="19" id="KW-1185">Reference proteome</keyword>
<dbReference type="Gene3D" id="1.20.58.760">
    <property type="entry name" value="Peptidase M41"/>
    <property type="match status" value="1"/>
</dbReference>
<dbReference type="EMBL" id="LK028559">
    <property type="protein sequence ID" value="CDR30088.1"/>
    <property type="molecule type" value="Genomic_DNA"/>
</dbReference>
<dbReference type="InterPro" id="IPR000642">
    <property type="entry name" value="Peptidase_M41"/>
</dbReference>